<organism evidence="2 3">
    <name type="scientific">Streptoalloteichus tenebrarius (strain ATCC 17920 / DSM 40477 / JCM 4838 / CBS 697.72 / NBRC 16177 / NCIMB 11028 / NRRL B-12390 / A12253. 1 / ISP 5477)</name>
    <name type="common">Streptomyces tenebrarius</name>
    <dbReference type="NCBI Taxonomy" id="1933"/>
    <lineage>
        <taxon>Bacteria</taxon>
        <taxon>Bacillati</taxon>
        <taxon>Actinomycetota</taxon>
        <taxon>Actinomycetes</taxon>
        <taxon>Pseudonocardiales</taxon>
        <taxon>Pseudonocardiaceae</taxon>
        <taxon>Streptoalloteichus</taxon>
    </lineage>
</organism>
<feature type="compositionally biased region" description="Polar residues" evidence="1">
    <location>
        <begin position="98"/>
        <end position="120"/>
    </location>
</feature>
<protein>
    <submittedName>
        <fullName evidence="2">Uncharacterized protein</fullName>
    </submittedName>
</protein>
<reference evidence="2 3" key="1">
    <citation type="submission" date="2022-06" db="EMBL/GenBank/DDBJ databases">
        <title>Genomic Encyclopedia of Archaeal and Bacterial Type Strains, Phase II (KMG-II): from individual species to whole genera.</title>
        <authorList>
            <person name="Goeker M."/>
        </authorList>
    </citation>
    <scope>NUCLEOTIDE SEQUENCE [LARGE SCALE GENOMIC DNA]</scope>
    <source>
        <strain evidence="2 3">DSM 40477</strain>
    </source>
</reference>
<evidence type="ECO:0000313" key="3">
    <source>
        <dbReference type="Proteomes" id="UP001205311"/>
    </source>
</evidence>
<sequence>MTSGKADSAPRSSLREAVLERLDHLDLLATEGDERSRTSLATTEITRMTTAWRALLEQHEPDAGGRCPRCLSRWWLRRRTRPCSVWTTAHEHLVGENVRSSRSPHALTADQTSVATLAAP</sequence>
<accession>A0ABT1HW96</accession>
<dbReference type="EMBL" id="JAMTCP010000020">
    <property type="protein sequence ID" value="MCP2259762.1"/>
    <property type="molecule type" value="Genomic_DNA"/>
</dbReference>
<proteinExistence type="predicted"/>
<evidence type="ECO:0000313" key="2">
    <source>
        <dbReference type="EMBL" id="MCP2259762.1"/>
    </source>
</evidence>
<feature type="region of interest" description="Disordered" evidence="1">
    <location>
        <begin position="97"/>
        <end position="120"/>
    </location>
</feature>
<name>A0ABT1HW96_STRSD</name>
<evidence type="ECO:0000256" key="1">
    <source>
        <dbReference type="SAM" id="MobiDB-lite"/>
    </source>
</evidence>
<comment type="caution">
    <text evidence="2">The sequence shown here is derived from an EMBL/GenBank/DDBJ whole genome shotgun (WGS) entry which is preliminary data.</text>
</comment>
<gene>
    <name evidence="2" type="ORF">LX15_003471</name>
</gene>
<dbReference type="Proteomes" id="UP001205311">
    <property type="component" value="Unassembled WGS sequence"/>
</dbReference>
<keyword evidence="3" id="KW-1185">Reference proteome</keyword>